<dbReference type="STRING" id="2711.A0A067F0S7"/>
<organism evidence="6 7">
    <name type="scientific">Citrus sinensis</name>
    <name type="common">Sweet orange</name>
    <name type="synonym">Citrus aurantium var. sinensis</name>
    <dbReference type="NCBI Taxonomy" id="2711"/>
    <lineage>
        <taxon>Eukaryota</taxon>
        <taxon>Viridiplantae</taxon>
        <taxon>Streptophyta</taxon>
        <taxon>Embryophyta</taxon>
        <taxon>Tracheophyta</taxon>
        <taxon>Spermatophyta</taxon>
        <taxon>Magnoliopsida</taxon>
        <taxon>eudicotyledons</taxon>
        <taxon>Gunneridae</taxon>
        <taxon>Pentapetalae</taxon>
        <taxon>rosids</taxon>
        <taxon>malvids</taxon>
        <taxon>Sapindales</taxon>
        <taxon>Rutaceae</taxon>
        <taxon>Aurantioideae</taxon>
        <taxon>Citrus</taxon>
    </lineage>
</organism>
<dbReference type="SMR" id="A0A067F0S7"/>
<comment type="similarity">
    <text evidence="1">Belongs to the glycosyltransferase group 1 family. Glycosyltransferase 30 subfamily.</text>
</comment>
<evidence type="ECO:0000256" key="5">
    <source>
        <dbReference type="ARBA" id="ARBA00049183"/>
    </source>
</evidence>
<dbReference type="EC" id="2.4.99.12" evidence="2"/>
<dbReference type="PANTHER" id="PTHR42755">
    <property type="entry name" value="3-DEOXY-MANNO-OCTULOSONATE CYTIDYLYLTRANSFERASE"/>
    <property type="match status" value="1"/>
</dbReference>
<dbReference type="PaxDb" id="2711-XP_006481914.1"/>
<accession>A0A067F0S7</accession>
<protein>
    <recommendedName>
        <fullName evidence="2">lipid IVA 3-deoxy-D-manno-octulosonic acid transferase</fullName>
        <ecNumber evidence="2">2.4.99.12</ecNumber>
    </recommendedName>
    <alternativeName>
        <fullName evidence="4">Lipid IV(A) 3-deoxy-D-manno-octulosonic acid transferase</fullName>
    </alternativeName>
</protein>
<reference evidence="6 7" key="1">
    <citation type="submission" date="2014-04" db="EMBL/GenBank/DDBJ databases">
        <authorList>
            <consortium name="International Citrus Genome Consortium"/>
            <person name="Gmitter F."/>
            <person name="Chen C."/>
            <person name="Farmerie W."/>
            <person name="Harkins T."/>
            <person name="Desany B."/>
            <person name="Mohiuddin M."/>
            <person name="Kodira C."/>
            <person name="Borodovsky M."/>
            <person name="Lomsadze A."/>
            <person name="Burns P."/>
            <person name="Jenkins J."/>
            <person name="Prochnik S."/>
            <person name="Shu S."/>
            <person name="Chapman J."/>
            <person name="Pitluck S."/>
            <person name="Schmutz J."/>
            <person name="Rokhsar D."/>
        </authorList>
    </citation>
    <scope>NUCLEOTIDE SEQUENCE</scope>
</reference>
<evidence type="ECO:0000256" key="3">
    <source>
        <dbReference type="ARBA" id="ARBA00022679"/>
    </source>
</evidence>
<dbReference type="EMBL" id="KK784928">
    <property type="protein sequence ID" value="KDO61004.1"/>
    <property type="molecule type" value="Genomic_DNA"/>
</dbReference>
<proteinExistence type="inferred from homology"/>
<feature type="non-terminal residue" evidence="6">
    <location>
        <position position="1"/>
    </location>
</feature>
<comment type="catalytic activity">
    <reaction evidence="5">
        <text>lipid IVA (E. coli) + CMP-3-deoxy-beta-D-manno-octulosonate = alpha-Kdo-(2-&gt;6)-lipid IVA (E. coli) + CMP + H(+)</text>
        <dbReference type="Rhea" id="RHEA:28066"/>
        <dbReference type="ChEBI" id="CHEBI:15378"/>
        <dbReference type="ChEBI" id="CHEBI:58603"/>
        <dbReference type="ChEBI" id="CHEBI:60364"/>
        <dbReference type="ChEBI" id="CHEBI:60377"/>
        <dbReference type="ChEBI" id="CHEBI:85987"/>
        <dbReference type="EC" id="2.4.99.12"/>
    </reaction>
</comment>
<name>A0A067F0S7_CITSI</name>
<dbReference type="Gene3D" id="3.40.50.2000">
    <property type="entry name" value="Glycogen Phosphorylase B"/>
    <property type="match status" value="1"/>
</dbReference>
<evidence type="ECO:0000313" key="6">
    <source>
        <dbReference type="EMBL" id="KDO61004.1"/>
    </source>
</evidence>
<evidence type="ECO:0000256" key="4">
    <source>
        <dbReference type="ARBA" id="ARBA00031445"/>
    </source>
</evidence>
<dbReference type="AlphaFoldDB" id="A0A067F0S7"/>
<dbReference type="GO" id="GO:0043842">
    <property type="term" value="F:Kdo transferase activity"/>
    <property type="evidence" value="ECO:0007669"/>
    <property type="project" value="UniProtKB-EC"/>
</dbReference>
<dbReference type="Proteomes" id="UP000027120">
    <property type="component" value="Unassembled WGS sequence"/>
</dbReference>
<dbReference type="eggNOG" id="ENOG502QSA5">
    <property type="taxonomic scope" value="Eukaryota"/>
</dbReference>
<evidence type="ECO:0000256" key="1">
    <source>
        <dbReference type="ARBA" id="ARBA00006380"/>
    </source>
</evidence>
<keyword evidence="7" id="KW-1185">Reference proteome</keyword>
<dbReference type="PANTHER" id="PTHR42755:SF1">
    <property type="entry name" value="3-DEOXY-D-MANNO-OCTULOSONIC ACID TRANSFERASE, MITOCHONDRIAL-RELATED"/>
    <property type="match status" value="1"/>
</dbReference>
<dbReference type="InterPro" id="IPR039901">
    <property type="entry name" value="Kdotransferase"/>
</dbReference>
<evidence type="ECO:0000256" key="2">
    <source>
        <dbReference type="ARBA" id="ARBA00012621"/>
    </source>
</evidence>
<dbReference type="FunFam" id="3.40.50.2000:FF:000032">
    <property type="entry name" value="3-deoxy-D-manno-octulosonic acid transferase"/>
    <property type="match status" value="1"/>
</dbReference>
<sequence length="248" mass="27329">STLQAIRFQLLEASPFTINFSGDLKYVHEYDESEGDIGSIEDLKASLAHRQVWMASSIHRGEEKVMLAVHKVLMQKNPNLVTIIVPRHPQHGKEIAQKLQKEGEVVALRSRHEKLMPRTNVYVVDTLGELRQLYKLTPIAVIGGSFLPGLAGHNISEAAAAGCAVLTGPHIGHYSNMVSAMQRLNPKSVLQVSGKSELEEALSQLFSDARVLEAQQMAAKQAFCALSSGIVANVWNLLNFHVFRRALC</sequence>
<gene>
    <name evidence="6" type="ORF">CISIN_1g043830mg</name>
</gene>
<evidence type="ECO:0000313" key="7">
    <source>
        <dbReference type="Proteomes" id="UP000027120"/>
    </source>
</evidence>
<keyword evidence="3" id="KW-0808">Transferase</keyword>